<feature type="signal peptide" evidence="1">
    <location>
        <begin position="1"/>
        <end position="18"/>
    </location>
</feature>
<organism evidence="2 3">
    <name type="scientific">Drechslerella stenobrocha 248</name>
    <dbReference type="NCBI Taxonomy" id="1043628"/>
    <lineage>
        <taxon>Eukaryota</taxon>
        <taxon>Fungi</taxon>
        <taxon>Dikarya</taxon>
        <taxon>Ascomycota</taxon>
        <taxon>Pezizomycotina</taxon>
        <taxon>Orbiliomycetes</taxon>
        <taxon>Orbiliales</taxon>
        <taxon>Orbiliaceae</taxon>
        <taxon>Drechslerella</taxon>
    </lineage>
</organism>
<dbReference type="HOGENOM" id="CLU_823928_0_0_1"/>
<dbReference type="EMBL" id="KI966430">
    <property type="protein sequence ID" value="EWC45185.1"/>
    <property type="molecule type" value="Genomic_DNA"/>
</dbReference>
<accession>W7I854</accession>
<evidence type="ECO:0000313" key="2">
    <source>
        <dbReference type="EMBL" id="EWC45185.1"/>
    </source>
</evidence>
<keyword evidence="3" id="KW-1185">Reference proteome</keyword>
<keyword evidence="1" id="KW-0732">Signal</keyword>
<protein>
    <submittedName>
        <fullName evidence="2">Uncharacterized protein</fullName>
    </submittedName>
</protein>
<gene>
    <name evidence="2" type="ORF">DRE_06073</name>
</gene>
<evidence type="ECO:0000313" key="3">
    <source>
        <dbReference type="Proteomes" id="UP000024837"/>
    </source>
</evidence>
<dbReference type="AlphaFoldDB" id="W7I854"/>
<feature type="chain" id="PRO_5004893744" evidence="1">
    <location>
        <begin position="19"/>
        <end position="337"/>
    </location>
</feature>
<sequence>MKVSVVATVAFSICMVMAAPARRHVPVGQTGTNGVATVGTTGTGTNGVVTVGTTGTGSNGVVSVGTTGTGSNGVVTVGTTGTGTGTGTTVTVGGTGTGTGTGSVLGGGAGSVLGGGAGGVLGGGAGGVLGGGSGSAHGSGSGGALGGGAGGLLGGLNILGGGGSGGLLGPATGVASLIFNHGSGLSDFTGILGQLGFIPGLSGAGSVVPGSTNGFYLFRKAIDILSEKACDFALNEATRFADFWVFVPIQSVQELLTGWSELAQGGFDGISTAEIQSVQAQADLAMDTVLFINKGTFQGVQQGEFKTITSYLRCRQLAQTNPDHFVWVSPASPARGH</sequence>
<dbReference type="OrthoDB" id="5428696at2759"/>
<reference evidence="2 3" key="1">
    <citation type="submission" date="2013-05" db="EMBL/GenBank/DDBJ databases">
        <title>Drechslerella stenobrocha genome reveals carnivorous origination and mechanical trapping mechanism of predatory fungi.</title>
        <authorList>
            <person name="Liu X."/>
            <person name="Zhang W."/>
            <person name="Liu K."/>
        </authorList>
    </citation>
    <scope>NUCLEOTIDE SEQUENCE [LARGE SCALE GENOMIC DNA]</scope>
    <source>
        <strain evidence="2 3">248</strain>
    </source>
</reference>
<evidence type="ECO:0000256" key="1">
    <source>
        <dbReference type="SAM" id="SignalP"/>
    </source>
</evidence>
<dbReference type="Proteomes" id="UP000024837">
    <property type="component" value="Unassembled WGS sequence"/>
</dbReference>
<proteinExistence type="predicted"/>
<name>W7I854_9PEZI</name>